<feature type="signal peptide" evidence="5">
    <location>
        <begin position="1"/>
        <end position="20"/>
    </location>
</feature>
<keyword evidence="5" id="KW-0378">Hydrolase</keyword>
<dbReference type="AlphaFoldDB" id="A0A8C0C930"/>
<comment type="subcellular location">
    <subcellularLocation>
        <location evidence="1 5">Secreted</location>
    </subcellularLocation>
</comment>
<keyword evidence="3 5" id="KW-0964">Secreted</keyword>
<dbReference type="SUPFAM" id="SSF48619">
    <property type="entry name" value="Phospholipase A2, PLA2"/>
    <property type="match status" value="1"/>
</dbReference>
<dbReference type="GO" id="GO:0006644">
    <property type="term" value="P:phospholipid metabolic process"/>
    <property type="evidence" value="ECO:0007669"/>
    <property type="project" value="InterPro"/>
</dbReference>
<dbReference type="GO" id="GO:0005543">
    <property type="term" value="F:phospholipid binding"/>
    <property type="evidence" value="ECO:0007669"/>
    <property type="project" value="TreeGrafter"/>
</dbReference>
<proteinExistence type="inferred from homology"/>
<dbReference type="Pfam" id="PF00068">
    <property type="entry name" value="Phospholip_A2_1"/>
    <property type="match status" value="1"/>
</dbReference>
<dbReference type="GO" id="GO:0050482">
    <property type="term" value="P:arachidonate secretion"/>
    <property type="evidence" value="ECO:0007669"/>
    <property type="project" value="InterPro"/>
</dbReference>
<reference evidence="7" key="1">
    <citation type="submission" date="2023-09" db="UniProtKB">
        <authorList>
            <consortium name="Ensembl"/>
        </authorList>
    </citation>
    <scope>IDENTIFICATION</scope>
</reference>
<feature type="binding site" evidence="4">
    <location>
        <position position="49"/>
    </location>
    <ligand>
        <name>Ca(2+)</name>
        <dbReference type="ChEBI" id="CHEBI:29108"/>
    </ligand>
</feature>
<keyword evidence="5" id="KW-0443">Lipid metabolism</keyword>
<keyword evidence="5" id="KW-0732">Signal</keyword>
<keyword evidence="4" id="KW-0479">Metal-binding</keyword>
<organism evidence="7">
    <name type="scientific">Balaenoptera musculus</name>
    <name type="common">Blue whale</name>
    <dbReference type="NCBI Taxonomy" id="9771"/>
    <lineage>
        <taxon>Eukaryota</taxon>
        <taxon>Metazoa</taxon>
        <taxon>Chordata</taxon>
        <taxon>Craniata</taxon>
        <taxon>Vertebrata</taxon>
        <taxon>Euteleostomi</taxon>
        <taxon>Mammalia</taxon>
        <taxon>Eutheria</taxon>
        <taxon>Laurasiatheria</taxon>
        <taxon>Artiodactyla</taxon>
        <taxon>Whippomorpha</taxon>
        <taxon>Cetacea</taxon>
        <taxon>Mysticeti</taxon>
        <taxon>Balaenopteridae</taxon>
        <taxon>Balaenoptera</taxon>
    </lineage>
</organism>
<evidence type="ECO:0000313" key="7">
    <source>
        <dbReference type="Ensembl" id="ENSBMSP00010002847.1"/>
    </source>
</evidence>
<gene>
    <name evidence="7" type="primary">PLA2G2D</name>
</gene>
<dbReference type="InterPro" id="IPR016090">
    <property type="entry name" value="PLA2-like_dom"/>
</dbReference>
<evidence type="ECO:0000256" key="5">
    <source>
        <dbReference type="RuleBase" id="RU361236"/>
    </source>
</evidence>
<dbReference type="EC" id="3.1.1.4" evidence="5"/>
<comment type="cofactor">
    <cofactor evidence="4">
        <name>Ca(2+)</name>
        <dbReference type="ChEBI" id="CHEBI:29108"/>
    </cofactor>
    <text evidence="4">Binds 1 Ca(2+) ion per subunit.</text>
</comment>
<dbReference type="PANTHER" id="PTHR11716:SF57">
    <property type="entry name" value="GROUP IID SECRETORY PHOSPHOLIPASE A2"/>
    <property type="match status" value="1"/>
</dbReference>
<evidence type="ECO:0000256" key="2">
    <source>
        <dbReference type="ARBA" id="ARBA00007056"/>
    </source>
</evidence>
<comment type="catalytic activity">
    <reaction evidence="5">
        <text>a 1,2-diacyl-sn-glycero-3-phosphocholine + H2O = a 1-acyl-sn-glycero-3-phosphocholine + a fatty acid + H(+)</text>
        <dbReference type="Rhea" id="RHEA:15801"/>
        <dbReference type="ChEBI" id="CHEBI:15377"/>
        <dbReference type="ChEBI" id="CHEBI:15378"/>
        <dbReference type="ChEBI" id="CHEBI:28868"/>
        <dbReference type="ChEBI" id="CHEBI:57643"/>
        <dbReference type="ChEBI" id="CHEBI:58168"/>
        <dbReference type="EC" id="3.1.1.4"/>
    </reaction>
</comment>
<dbReference type="GO" id="GO:0005509">
    <property type="term" value="F:calcium ion binding"/>
    <property type="evidence" value="ECO:0007669"/>
    <property type="project" value="InterPro"/>
</dbReference>
<dbReference type="GO" id="GO:0047498">
    <property type="term" value="F:calcium-dependent phospholipase A2 activity"/>
    <property type="evidence" value="ECO:0007669"/>
    <property type="project" value="TreeGrafter"/>
</dbReference>
<dbReference type="Ensembl" id="ENSBMST00010003142.1">
    <property type="protein sequence ID" value="ENSBMSP00010002847.1"/>
    <property type="gene ID" value="ENSBMSG00010002129.1"/>
</dbReference>
<dbReference type="GO" id="GO:0042130">
    <property type="term" value="P:negative regulation of T cell proliferation"/>
    <property type="evidence" value="ECO:0007669"/>
    <property type="project" value="TreeGrafter"/>
</dbReference>
<feature type="domain" description="Phospholipase A2-like central" evidence="6">
    <location>
        <begin position="24"/>
        <end position="61"/>
    </location>
</feature>
<feature type="chain" id="PRO_5041488460" description="Phospholipase A2" evidence="5">
    <location>
        <begin position="21"/>
        <end position="62"/>
    </location>
</feature>
<dbReference type="Gene3D" id="1.20.90.10">
    <property type="entry name" value="Phospholipase A2 domain"/>
    <property type="match status" value="1"/>
</dbReference>
<dbReference type="InterPro" id="IPR001211">
    <property type="entry name" value="PLA2"/>
</dbReference>
<evidence type="ECO:0000256" key="4">
    <source>
        <dbReference type="PIRSR" id="PIRSR601211-2"/>
    </source>
</evidence>
<evidence type="ECO:0000259" key="6">
    <source>
        <dbReference type="Pfam" id="PF00068"/>
    </source>
</evidence>
<protein>
    <recommendedName>
        <fullName evidence="5">Phospholipase A2</fullName>
        <ecNumber evidence="5">3.1.1.4</ecNumber>
    </recommendedName>
</protein>
<dbReference type="GO" id="GO:0005576">
    <property type="term" value="C:extracellular region"/>
    <property type="evidence" value="ECO:0007669"/>
    <property type="project" value="UniProtKB-SubCell"/>
</dbReference>
<dbReference type="PRINTS" id="PR00389">
    <property type="entry name" value="PHPHLIPASEA2"/>
</dbReference>
<dbReference type="PANTHER" id="PTHR11716">
    <property type="entry name" value="PHOSPHOLIPASE A2 FAMILY MEMBER"/>
    <property type="match status" value="1"/>
</dbReference>
<feature type="binding site" evidence="4">
    <location>
        <position position="51"/>
    </location>
    <ligand>
        <name>Ca(2+)</name>
        <dbReference type="ChEBI" id="CHEBI:29108"/>
    </ligand>
</feature>
<keyword evidence="4 5" id="KW-0106">Calcium</keyword>
<comment type="similarity">
    <text evidence="2 5">Belongs to the phospholipase A2 family.</text>
</comment>
<sequence>MRLALLCMLVVFAGVIPAQGGIQDLSKMIRRVTGKRAIFSYLSYGCHCGFGGKGQPKDATDC</sequence>
<dbReference type="GO" id="GO:0016042">
    <property type="term" value="P:lipid catabolic process"/>
    <property type="evidence" value="ECO:0007669"/>
    <property type="project" value="InterPro"/>
</dbReference>
<dbReference type="InterPro" id="IPR036444">
    <property type="entry name" value="PLipase_A2_dom_sf"/>
</dbReference>
<evidence type="ECO:0000256" key="3">
    <source>
        <dbReference type="ARBA" id="ARBA00022525"/>
    </source>
</evidence>
<accession>A0A8C0C930</accession>
<dbReference type="GeneTree" id="ENSGT00940000161938"/>
<name>A0A8C0C930_BALMU</name>
<evidence type="ECO:0000256" key="1">
    <source>
        <dbReference type="ARBA" id="ARBA00004613"/>
    </source>
</evidence>